<dbReference type="Gene3D" id="3.20.20.70">
    <property type="entry name" value="Aldolase class I"/>
    <property type="match status" value="1"/>
</dbReference>
<proteinExistence type="predicted"/>
<dbReference type="SMART" id="SM00934">
    <property type="entry name" value="OMPdecase"/>
    <property type="match status" value="1"/>
</dbReference>
<evidence type="ECO:0000313" key="3">
    <source>
        <dbReference type="EMBL" id="KRO25097.1"/>
    </source>
</evidence>
<comment type="caution">
    <text evidence="3">The sequence shown here is derived from an EMBL/GenBank/DDBJ whole genome shotgun (WGS) entry which is preliminary data.</text>
</comment>
<sequence length="207" mass="22630">MQLQVAIDRVSLEKAVSLAKQLDGVVPIIEMGTSLVKDYGFDGMVAMRKAINHSKLLIDLKTIDEGQYEFEQGFKAQADLLTVMGASSKATLDTTYETAENASGTMMIDLLEIDDAKIKLISNYPNAVYLLHHSVDRADHIDVEQAVTDFTNQLPQVKHVAVAGGLDLQAVKQLAKQGKTEIVIVGSKIIKSPDIIKSAKEFMEAIQ</sequence>
<dbReference type="Pfam" id="PF00215">
    <property type="entry name" value="OMPdecase"/>
    <property type="match status" value="1"/>
</dbReference>
<protein>
    <recommendedName>
        <fullName evidence="2">Orotidine 5'-phosphate decarboxylase domain-containing protein</fullName>
    </recommendedName>
</protein>
<dbReference type="EMBL" id="JQCQ01000016">
    <property type="protein sequence ID" value="KRO25097.1"/>
    <property type="molecule type" value="Genomic_DNA"/>
</dbReference>
<feature type="domain" description="Orotidine 5'-phosphate decarboxylase" evidence="2">
    <location>
        <begin position="2"/>
        <end position="202"/>
    </location>
</feature>
<evidence type="ECO:0000259" key="2">
    <source>
        <dbReference type="SMART" id="SM00934"/>
    </source>
</evidence>
<evidence type="ECO:0000313" key="4">
    <source>
        <dbReference type="Proteomes" id="UP000051249"/>
    </source>
</evidence>
<dbReference type="PANTHER" id="PTHR35039">
    <property type="entry name" value="3-KETO-L-GULONATE-6-PHOSPHATE DECARBOXYLASE SGBH-RELATED"/>
    <property type="match status" value="1"/>
</dbReference>
<evidence type="ECO:0000256" key="1">
    <source>
        <dbReference type="ARBA" id="ARBA00023239"/>
    </source>
</evidence>
<dbReference type="GO" id="GO:0033982">
    <property type="term" value="F:3-dehydro-L-gulonate-6-phosphate decarboxylase activity"/>
    <property type="evidence" value="ECO:0007669"/>
    <property type="project" value="TreeGrafter"/>
</dbReference>
<dbReference type="GO" id="GO:0006207">
    <property type="term" value="P:'de novo' pyrimidine nucleobase biosynthetic process"/>
    <property type="evidence" value="ECO:0007669"/>
    <property type="project" value="InterPro"/>
</dbReference>
<dbReference type="SUPFAM" id="SSF51366">
    <property type="entry name" value="Ribulose-phoshate binding barrel"/>
    <property type="match status" value="1"/>
</dbReference>
<organism evidence="3 4">
    <name type="scientific">Pediococcus argentinicus</name>
    <dbReference type="NCBI Taxonomy" id="480391"/>
    <lineage>
        <taxon>Bacteria</taxon>
        <taxon>Bacillati</taxon>
        <taxon>Bacillota</taxon>
        <taxon>Bacilli</taxon>
        <taxon>Lactobacillales</taxon>
        <taxon>Lactobacillaceae</taxon>
        <taxon>Pediococcus</taxon>
    </lineage>
</organism>
<dbReference type="PANTHER" id="PTHR35039:SF3">
    <property type="entry name" value="3-KETO-L-GULONATE-6-PHOSPHATE DECARBOXYLASE SGBH-RELATED"/>
    <property type="match status" value="1"/>
</dbReference>
<name>A0A0R2NH25_9LACO</name>
<dbReference type="OrthoDB" id="43475at2"/>
<dbReference type="RefSeq" id="WP_057799416.1">
    <property type="nucleotide sequence ID" value="NZ_BJZZ01000016.1"/>
</dbReference>
<reference evidence="3 4" key="1">
    <citation type="journal article" date="2015" name="Genome Announc.">
        <title>Expanding the biotechnology potential of lactobacilli through comparative genomics of 213 strains and associated genera.</title>
        <authorList>
            <person name="Sun Z."/>
            <person name="Harris H.M."/>
            <person name="McCann A."/>
            <person name="Guo C."/>
            <person name="Argimon S."/>
            <person name="Zhang W."/>
            <person name="Yang X."/>
            <person name="Jeffery I.B."/>
            <person name="Cooney J.C."/>
            <person name="Kagawa T.F."/>
            <person name="Liu W."/>
            <person name="Song Y."/>
            <person name="Salvetti E."/>
            <person name="Wrobel A."/>
            <person name="Rasinkangas P."/>
            <person name="Parkhill J."/>
            <person name="Rea M.C."/>
            <person name="O'Sullivan O."/>
            <person name="Ritari J."/>
            <person name="Douillard F.P."/>
            <person name="Paul Ross R."/>
            <person name="Yang R."/>
            <person name="Briner A.E."/>
            <person name="Felis G.E."/>
            <person name="de Vos W.M."/>
            <person name="Barrangou R."/>
            <person name="Klaenhammer T.R."/>
            <person name="Caufield P.W."/>
            <person name="Cui Y."/>
            <person name="Zhang H."/>
            <person name="O'Toole P.W."/>
        </authorList>
    </citation>
    <scope>NUCLEOTIDE SEQUENCE [LARGE SCALE GENOMIC DNA]</scope>
    <source>
        <strain evidence="3 4">DSM 23026</strain>
    </source>
</reference>
<accession>A0A0R2NH25</accession>
<dbReference type="InterPro" id="IPR013785">
    <property type="entry name" value="Aldolase_TIM"/>
</dbReference>
<dbReference type="InterPro" id="IPR011060">
    <property type="entry name" value="RibuloseP-bd_barrel"/>
</dbReference>
<keyword evidence="4" id="KW-1185">Reference proteome</keyword>
<dbReference type="Proteomes" id="UP000051249">
    <property type="component" value="Unassembled WGS sequence"/>
</dbReference>
<dbReference type="GO" id="GO:0004590">
    <property type="term" value="F:orotidine-5'-phosphate decarboxylase activity"/>
    <property type="evidence" value="ECO:0007669"/>
    <property type="project" value="InterPro"/>
</dbReference>
<keyword evidence="1" id="KW-0456">Lyase</keyword>
<dbReference type="InterPro" id="IPR001754">
    <property type="entry name" value="OMPdeCOase_dom"/>
</dbReference>
<dbReference type="PATRIC" id="fig|480391.4.peg.435"/>
<dbReference type="AlphaFoldDB" id="A0A0R2NH25"/>
<gene>
    <name evidence="3" type="ORF">IV88_GL000430</name>
</gene>
<dbReference type="GO" id="GO:0019854">
    <property type="term" value="P:L-ascorbic acid catabolic process"/>
    <property type="evidence" value="ECO:0007669"/>
    <property type="project" value="TreeGrafter"/>
</dbReference>